<name>A0A1N6T655_AQUAC</name>
<sequence length="228" mass="24914">MLPLTPAQLLTLWEHGATRHPLDRALLLFAQAAPELAVEQLAERPLGECNAALMRLRWRSFGTQLPLWLDCPACGERMEFVLLPEQLPPMEMPAESVEVAGQRFRCPGIGDLARISGMHDLTDASARLLHACGAGDAPDEALRPAIEAAIEAADPWADISLNVQCPTCNHAGDASLDLPAYLWEEIEASCRHLLDDIHVLAQAYGWSESEILALSPVRRSAYLARVAP</sequence>
<dbReference type="EMBL" id="FTMP01000004">
    <property type="protein sequence ID" value="SIQ48832.1"/>
    <property type="molecule type" value="Genomic_DNA"/>
</dbReference>
<evidence type="ECO:0008006" key="3">
    <source>
        <dbReference type="Google" id="ProtNLM"/>
    </source>
</evidence>
<evidence type="ECO:0000313" key="1">
    <source>
        <dbReference type="EMBL" id="SIQ48832.1"/>
    </source>
</evidence>
<evidence type="ECO:0000313" key="2">
    <source>
        <dbReference type="Proteomes" id="UP000185841"/>
    </source>
</evidence>
<dbReference type="RefSeq" id="WP_076426697.1">
    <property type="nucleotide sequence ID" value="NZ_FTMP01000004.1"/>
</dbReference>
<organism evidence="1 2">
    <name type="scientific">Aquipseudomonas alcaligenes</name>
    <name type="common">Pseudomonas alcaligenes</name>
    <dbReference type="NCBI Taxonomy" id="43263"/>
    <lineage>
        <taxon>Bacteria</taxon>
        <taxon>Pseudomonadati</taxon>
        <taxon>Pseudomonadota</taxon>
        <taxon>Gammaproteobacteria</taxon>
        <taxon>Pseudomonadales</taxon>
        <taxon>Pseudomonadaceae</taxon>
        <taxon>Aquipseudomonas</taxon>
    </lineage>
</organism>
<gene>
    <name evidence="1" type="ORF">SAMN05878282_104331</name>
</gene>
<accession>A0A1N6T655</accession>
<proteinExistence type="predicted"/>
<dbReference type="AlphaFoldDB" id="A0A1N6T655"/>
<dbReference type="Proteomes" id="UP000185841">
    <property type="component" value="Unassembled WGS sequence"/>
</dbReference>
<protein>
    <recommendedName>
        <fullName evidence="3">Phage baseplate protein</fullName>
    </recommendedName>
</protein>
<reference evidence="1 2" key="1">
    <citation type="submission" date="2017-01" db="EMBL/GenBank/DDBJ databases">
        <authorList>
            <person name="Mah S.A."/>
            <person name="Swanson W.J."/>
            <person name="Moy G.W."/>
            <person name="Vacquier V.D."/>
        </authorList>
    </citation>
    <scope>NUCLEOTIDE SEQUENCE [LARGE SCALE GENOMIC DNA]</scope>
    <source>
        <strain evidence="1 2">RU36E</strain>
    </source>
</reference>